<organism evidence="2 3">
    <name type="scientific">Capsicum annuum</name>
    <name type="common">Capsicum pepper</name>
    <dbReference type="NCBI Taxonomy" id="4072"/>
    <lineage>
        <taxon>Eukaryota</taxon>
        <taxon>Viridiplantae</taxon>
        <taxon>Streptophyta</taxon>
        <taxon>Embryophyta</taxon>
        <taxon>Tracheophyta</taxon>
        <taxon>Spermatophyta</taxon>
        <taxon>Magnoliopsida</taxon>
        <taxon>eudicotyledons</taxon>
        <taxon>Gunneridae</taxon>
        <taxon>Pentapetalae</taxon>
        <taxon>asterids</taxon>
        <taxon>lamiids</taxon>
        <taxon>Solanales</taxon>
        <taxon>Solanaceae</taxon>
        <taxon>Solanoideae</taxon>
        <taxon>Capsiceae</taxon>
        <taxon>Capsicum</taxon>
    </lineage>
</organism>
<name>A0A2G2YDL8_CAPAN</name>
<reference evidence="2 3" key="1">
    <citation type="journal article" date="2014" name="Nat. Genet.">
        <title>Genome sequence of the hot pepper provides insights into the evolution of pungency in Capsicum species.</title>
        <authorList>
            <person name="Kim S."/>
            <person name="Park M."/>
            <person name="Yeom S.I."/>
            <person name="Kim Y.M."/>
            <person name="Lee J.M."/>
            <person name="Lee H.A."/>
            <person name="Seo E."/>
            <person name="Choi J."/>
            <person name="Cheong K."/>
            <person name="Kim K.T."/>
            <person name="Jung K."/>
            <person name="Lee G.W."/>
            <person name="Oh S.K."/>
            <person name="Bae C."/>
            <person name="Kim S.B."/>
            <person name="Lee H.Y."/>
            <person name="Kim S.Y."/>
            <person name="Kim M.S."/>
            <person name="Kang B.C."/>
            <person name="Jo Y.D."/>
            <person name="Yang H.B."/>
            <person name="Jeong H.J."/>
            <person name="Kang W.H."/>
            <person name="Kwon J.K."/>
            <person name="Shin C."/>
            <person name="Lim J.Y."/>
            <person name="Park J.H."/>
            <person name="Huh J.H."/>
            <person name="Kim J.S."/>
            <person name="Kim B.D."/>
            <person name="Cohen O."/>
            <person name="Paran I."/>
            <person name="Suh M.C."/>
            <person name="Lee S.B."/>
            <person name="Kim Y.K."/>
            <person name="Shin Y."/>
            <person name="Noh S.J."/>
            <person name="Park J."/>
            <person name="Seo Y.S."/>
            <person name="Kwon S.Y."/>
            <person name="Kim H.A."/>
            <person name="Park J.M."/>
            <person name="Kim H.J."/>
            <person name="Choi S.B."/>
            <person name="Bosland P.W."/>
            <person name="Reeves G."/>
            <person name="Jo S.H."/>
            <person name="Lee B.W."/>
            <person name="Cho H.T."/>
            <person name="Choi H.S."/>
            <person name="Lee M.S."/>
            <person name="Yu Y."/>
            <person name="Do Choi Y."/>
            <person name="Park B.S."/>
            <person name="van Deynze A."/>
            <person name="Ashrafi H."/>
            <person name="Hill T."/>
            <person name="Kim W.T."/>
            <person name="Pai H.S."/>
            <person name="Ahn H.K."/>
            <person name="Yeam I."/>
            <person name="Giovannoni J.J."/>
            <person name="Rose J.K."/>
            <person name="Sorensen I."/>
            <person name="Lee S.J."/>
            <person name="Kim R.W."/>
            <person name="Choi I.Y."/>
            <person name="Choi B.S."/>
            <person name="Lim J.S."/>
            <person name="Lee Y.H."/>
            <person name="Choi D."/>
        </authorList>
    </citation>
    <scope>NUCLEOTIDE SEQUENCE [LARGE SCALE GENOMIC DNA]</scope>
    <source>
        <strain evidence="3">cv. CM334</strain>
    </source>
</reference>
<reference evidence="2 3" key="2">
    <citation type="journal article" date="2017" name="Genome Biol.">
        <title>New reference genome sequences of hot pepper reveal the massive evolution of plant disease-resistance genes by retroduplication.</title>
        <authorList>
            <person name="Kim S."/>
            <person name="Park J."/>
            <person name="Yeom S.I."/>
            <person name="Kim Y.M."/>
            <person name="Seo E."/>
            <person name="Kim K.T."/>
            <person name="Kim M.S."/>
            <person name="Lee J.M."/>
            <person name="Cheong K."/>
            <person name="Shin H.S."/>
            <person name="Kim S.B."/>
            <person name="Han K."/>
            <person name="Lee J."/>
            <person name="Park M."/>
            <person name="Lee H.A."/>
            <person name="Lee H.Y."/>
            <person name="Lee Y."/>
            <person name="Oh S."/>
            <person name="Lee J.H."/>
            <person name="Choi E."/>
            <person name="Choi E."/>
            <person name="Lee S.E."/>
            <person name="Jeon J."/>
            <person name="Kim H."/>
            <person name="Choi G."/>
            <person name="Song H."/>
            <person name="Lee J."/>
            <person name="Lee S.C."/>
            <person name="Kwon J.K."/>
            <person name="Lee H.Y."/>
            <person name="Koo N."/>
            <person name="Hong Y."/>
            <person name="Kim R.W."/>
            <person name="Kang W.H."/>
            <person name="Huh J.H."/>
            <person name="Kang B.C."/>
            <person name="Yang T.J."/>
            <person name="Lee Y.H."/>
            <person name="Bennetzen J.L."/>
            <person name="Choi D."/>
        </authorList>
    </citation>
    <scope>NUCLEOTIDE SEQUENCE [LARGE SCALE GENOMIC DNA]</scope>
    <source>
        <strain evidence="3">cv. CM334</strain>
    </source>
</reference>
<dbReference type="Proteomes" id="UP000222542">
    <property type="component" value="Unassembled WGS sequence"/>
</dbReference>
<dbReference type="STRING" id="4072.A0A2G2YDL8"/>
<evidence type="ECO:0000313" key="3">
    <source>
        <dbReference type="Proteomes" id="UP000222542"/>
    </source>
</evidence>
<evidence type="ECO:0000313" key="2">
    <source>
        <dbReference type="EMBL" id="PHT67844.1"/>
    </source>
</evidence>
<dbReference type="AlphaFoldDB" id="A0A2G2YDL8"/>
<keyword evidence="3" id="KW-1185">Reference proteome</keyword>
<feature type="region of interest" description="Disordered" evidence="1">
    <location>
        <begin position="55"/>
        <end position="94"/>
    </location>
</feature>
<proteinExistence type="predicted"/>
<accession>A0A2G2YDL8</accession>
<evidence type="ECO:0000256" key="1">
    <source>
        <dbReference type="SAM" id="MobiDB-lite"/>
    </source>
</evidence>
<sequence length="137" mass="15317">MVRMLVTAGALDRVVTNRIEVHNGKRPLEDDQEVENVQCRLQKQPDGSNLVEVDLSLGSSSASPDEHSDSQDHDEQDDNQNHAGDNSYRSMVFPAIDHDSSINSHSRCSRSHYGAIASLNHNFRSIIRSSEIYTARQ</sequence>
<gene>
    <name evidence="2" type="ORF">T459_27331</name>
</gene>
<dbReference type="Gramene" id="PHT67844">
    <property type="protein sequence ID" value="PHT67844"/>
    <property type="gene ID" value="T459_27331"/>
</dbReference>
<comment type="caution">
    <text evidence="2">The sequence shown here is derived from an EMBL/GenBank/DDBJ whole genome shotgun (WGS) entry which is preliminary data.</text>
</comment>
<dbReference type="EMBL" id="AYRZ02000011">
    <property type="protein sequence ID" value="PHT67844.1"/>
    <property type="molecule type" value="Genomic_DNA"/>
</dbReference>
<protein>
    <submittedName>
        <fullName evidence="2">Uncharacterized protein</fullName>
    </submittedName>
</protein>
<feature type="compositionally biased region" description="Basic and acidic residues" evidence="1">
    <location>
        <begin position="64"/>
        <end position="73"/>
    </location>
</feature>